<dbReference type="EMBL" id="BK032869">
    <property type="protein sequence ID" value="DAF64887.1"/>
    <property type="molecule type" value="Genomic_DNA"/>
</dbReference>
<sequence>MHWIINSNIIINPEALIRLLFLLRLSHFLYPYFVHLIFC</sequence>
<protein>
    <submittedName>
        <fullName evidence="2">Uncharacterized protein</fullName>
    </submittedName>
</protein>
<proteinExistence type="predicted"/>
<name>A0A8S5TP40_9CAUD</name>
<reference evidence="2" key="1">
    <citation type="journal article" date="2021" name="Proc. Natl. Acad. Sci. U.S.A.">
        <title>A Catalog of Tens of Thousands of Viruses from Human Metagenomes Reveals Hidden Associations with Chronic Diseases.</title>
        <authorList>
            <person name="Tisza M.J."/>
            <person name="Buck C.B."/>
        </authorList>
    </citation>
    <scope>NUCLEOTIDE SEQUENCE</scope>
    <source>
        <strain evidence="2">CttqT1</strain>
    </source>
</reference>
<evidence type="ECO:0000313" key="2">
    <source>
        <dbReference type="EMBL" id="DAF64887.1"/>
    </source>
</evidence>
<feature type="transmembrane region" description="Helical" evidence="1">
    <location>
        <begin position="15"/>
        <end position="38"/>
    </location>
</feature>
<accession>A0A8S5TP40</accession>
<keyword evidence="1" id="KW-0472">Membrane</keyword>
<keyword evidence="1" id="KW-0812">Transmembrane</keyword>
<evidence type="ECO:0000256" key="1">
    <source>
        <dbReference type="SAM" id="Phobius"/>
    </source>
</evidence>
<keyword evidence="1" id="KW-1133">Transmembrane helix</keyword>
<organism evidence="2">
    <name type="scientific">Siphoviridae sp. cttqT1</name>
    <dbReference type="NCBI Taxonomy" id="2827961"/>
    <lineage>
        <taxon>Viruses</taxon>
        <taxon>Duplodnaviria</taxon>
        <taxon>Heunggongvirae</taxon>
        <taxon>Uroviricota</taxon>
        <taxon>Caudoviricetes</taxon>
    </lineage>
</organism>